<accession>A0A0E9WHB8</accession>
<dbReference type="EMBL" id="GBXM01018871">
    <property type="protein sequence ID" value="JAH89706.1"/>
    <property type="molecule type" value="Transcribed_RNA"/>
</dbReference>
<dbReference type="AlphaFoldDB" id="A0A0E9WHB8"/>
<proteinExistence type="predicted"/>
<reference evidence="1" key="1">
    <citation type="submission" date="2014-11" db="EMBL/GenBank/DDBJ databases">
        <authorList>
            <person name="Amaro Gonzalez C."/>
        </authorList>
    </citation>
    <scope>NUCLEOTIDE SEQUENCE</scope>
</reference>
<sequence>MGDFWSGKWTRLDYVLTEFLIYISPNPASAKGAIQCCISLDITKCTLEMFLVRTHSIPLQLYLLIPRELSLYVTINNHSLRCGSVSDLFYTASKHVVEVPHKLHIEQDISL</sequence>
<name>A0A0E9WHB8_ANGAN</name>
<evidence type="ECO:0000313" key="1">
    <source>
        <dbReference type="EMBL" id="JAH89706.1"/>
    </source>
</evidence>
<protein>
    <submittedName>
        <fullName evidence="1">Uncharacterized protein</fullName>
    </submittedName>
</protein>
<organism evidence="1">
    <name type="scientific">Anguilla anguilla</name>
    <name type="common">European freshwater eel</name>
    <name type="synonym">Muraena anguilla</name>
    <dbReference type="NCBI Taxonomy" id="7936"/>
    <lineage>
        <taxon>Eukaryota</taxon>
        <taxon>Metazoa</taxon>
        <taxon>Chordata</taxon>
        <taxon>Craniata</taxon>
        <taxon>Vertebrata</taxon>
        <taxon>Euteleostomi</taxon>
        <taxon>Actinopterygii</taxon>
        <taxon>Neopterygii</taxon>
        <taxon>Teleostei</taxon>
        <taxon>Anguilliformes</taxon>
        <taxon>Anguillidae</taxon>
        <taxon>Anguilla</taxon>
    </lineage>
</organism>
<reference evidence="1" key="2">
    <citation type="journal article" date="2015" name="Fish Shellfish Immunol.">
        <title>Early steps in the European eel (Anguilla anguilla)-Vibrio vulnificus interaction in the gills: Role of the RtxA13 toxin.</title>
        <authorList>
            <person name="Callol A."/>
            <person name="Pajuelo D."/>
            <person name="Ebbesson L."/>
            <person name="Teles M."/>
            <person name="MacKenzie S."/>
            <person name="Amaro C."/>
        </authorList>
    </citation>
    <scope>NUCLEOTIDE SEQUENCE</scope>
</reference>